<organism evidence="1 2">
    <name type="scientific">Enterobacter hormaechei</name>
    <dbReference type="NCBI Taxonomy" id="158836"/>
    <lineage>
        <taxon>Bacteria</taxon>
        <taxon>Pseudomonadati</taxon>
        <taxon>Pseudomonadota</taxon>
        <taxon>Gammaproteobacteria</taxon>
        <taxon>Enterobacterales</taxon>
        <taxon>Enterobacteriaceae</taxon>
        <taxon>Enterobacter</taxon>
        <taxon>Enterobacter cloacae complex</taxon>
    </lineage>
</organism>
<sequence>MIIDLSEVFPVRKSYTDIVSAATDNFAAVDSKVFASLPADVQCGDVLDSTGALYTSGNVAYVVVSDFVQAGSNKPVNVLRAPNVGSYVALKSDNLNAANHAAAISALQAQGFATREFFTS</sequence>
<reference evidence="1 2" key="1">
    <citation type="journal article" date="2017" name="J. Antimicrob. Chemother.">
        <title>Characterization of the population structure, drug resistance mechanisms and plasmids of the community-associated Enterobacter cloacae complex in China.</title>
        <authorList>
            <person name="Zhou K."/>
            <person name="Yu W."/>
            <person name="Cao X."/>
            <person name="Shen P."/>
            <person name="Lu H."/>
            <person name="Luo Q."/>
            <person name="Rossen J.W.A."/>
            <person name="Xiao Y."/>
        </authorList>
    </citation>
    <scope>NUCLEOTIDE SEQUENCE [LARGE SCALE GENOMIC DNA]</scope>
    <source>
        <strain evidence="1 2">ECC904</strain>
    </source>
</reference>
<dbReference type="Proteomes" id="UP000229974">
    <property type="component" value="Unassembled WGS sequence"/>
</dbReference>
<dbReference type="EMBL" id="NEEW01000006">
    <property type="protein sequence ID" value="PJD84337.1"/>
    <property type="molecule type" value="Genomic_DNA"/>
</dbReference>
<evidence type="ECO:0000313" key="1">
    <source>
        <dbReference type="EMBL" id="PJD84337.1"/>
    </source>
</evidence>
<evidence type="ECO:0000313" key="2">
    <source>
        <dbReference type="Proteomes" id="UP000229974"/>
    </source>
</evidence>
<dbReference type="AlphaFoldDB" id="A0A331V9F5"/>
<dbReference type="GeneID" id="99707313"/>
<evidence type="ECO:0008006" key="3">
    <source>
        <dbReference type="Google" id="ProtNLM"/>
    </source>
</evidence>
<comment type="caution">
    <text evidence="1">The sequence shown here is derived from an EMBL/GenBank/DDBJ whole genome shotgun (WGS) entry which is preliminary data.</text>
</comment>
<gene>
    <name evidence="1" type="ORF">B9Q30_14385</name>
</gene>
<accession>A0A331V9F5</accession>
<dbReference type="RefSeq" id="WP_045623265.1">
    <property type="nucleotide sequence ID" value="NZ_CAXOGP010000013.1"/>
</dbReference>
<protein>
    <recommendedName>
        <fullName evidence="3">Head decoration protein</fullName>
    </recommendedName>
</protein>
<name>A0A331V9F5_9ENTR</name>
<proteinExistence type="predicted"/>
<accession>A0A2J0PXY4</accession>
<dbReference type="OrthoDB" id="6631347at2"/>